<sequence>MNCSSDHHQQQQQPASITGLTFSAPLFLPSSSSTMVPLTLFSNDDGESRTAPKSPRESLASLQSIIQEALDLVDEDDLWDDDDDEADEGCMLTNIPSQ</sequence>
<feature type="compositionally biased region" description="Basic and acidic residues" evidence="1">
    <location>
        <begin position="46"/>
        <end position="56"/>
    </location>
</feature>
<evidence type="ECO:0000256" key="1">
    <source>
        <dbReference type="SAM" id="MobiDB-lite"/>
    </source>
</evidence>
<feature type="region of interest" description="Disordered" evidence="1">
    <location>
        <begin position="74"/>
        <end position="98"/>
    </location>
</feature>
<name>A0A9N8EH18_9STRA</name>
<evidence type="ECO:0000313" key="2">
    <source>
        <dbReference type="EMBL" id="CAB9518464.1"/>
    </source>
</evidence>
<evidence type="ECO:0000313" key="3">
    <source>
        <dbReference type="Proteomes" id="UP001153069"/>
    </source>
</evidence>
<dbReference type="Proteomes" id="UP001153069">
    <property type="component" value="Unassembled WGS sequence"/>
</dbReference>
<reference evidence="2" key="1">
    <citation type="submission" date="2020-06" db="EMBL/GenBank/DDBJ databases">
        <authorList>
            <consortium name="Plant Systems Biology data submission"/>
        </authorList>
    </citation>
    <scope>NUCLEOTIDE SEQUENCE</scope>
    <source>
        <strain evidence="2">D6</strain>
    </source>
</reference>
<dbReference type="AlphaFoldDB" id="A0A9N8EH18"/>
<keyword evidence="3" id="KW-1185">Reference proteome</keyword>
<feature type="compositionally biased region" description="Acidic residues" evidence="1">
    <location>
        <begin position="74"/>
        <end position="88"/>
    </location>
</feature>
<accession>A0A9N8EH18</accession>
<dbReference type="EMBL" id="CAICTM010000935">
    <property type="protein sequence ID" value="CAB9518464.1"/>
    <property type="molecule type" value="Genomic_DNA"/>
</dbReference>
<feature type="region of interest" description="Disordered" evidence="1">
    <location>
        <begin position="37"/>
        <end position="60"/>
    </location>
</feature>
<protein>
    <submittedName>
        <fullName evidence="2">Uncharacterized protein</fullName>
    </submittedName>
</protein>
<organism evidence="2 3">
    <name type="scientific">Seminavis robusta</name>
    <dbReference type="NCBI Taxonomy" id="568900"/>
    <lineage>
        <taxon>Eukaryota</taxon>
        <taxon>Sar</taxon>
        <taxon>Stramenopiles</taxon>
        <taxon>Ochrophyta</taxon>
        <taxon>Bacillariophyta</taxon>
        <taxon>Bacillariophyceae</taxon>
        <taxon>Bacillariophycidae</taxon>
        <taxon>Naviculales</taxon>
        <taxon>Naviculaceae</taxon>
        <taxon>Seminavis</taxon>
    </lineage>
</organism>
<gene>
    <name evidence="2" type="ORF">SEMRO_937_G222160.1</name>
</gene>
<proteinExistence type="predicted"/>
<comment type="caution">
    <text evidence="2">The sequence shown here is derived from an EMBL/GenBank/DDBJ whole genome shotgun (WGS) entry which is preliminary data.</text>
</comment>